<evidence type="ECO:0000259" key="1">
    <source>
        <dbReference type="Pfam" id="PF03992"/>
    </source>
</evidence>
<dbReference type="Proteomes" id="UP000215563">
    <property type="component" value="Unassembled WGS sequence"/>
</dbReference>
<dbReference type="AlphaFoldDB" id="A0A229S5R2"/>
<feature type="domain" description="ABM" evidence="1">
    <location>
        <begin position="6"/>
        <end position="67"/>
    </location>
</feature>
<keyword evidence="3" id="KW-1185">Reference proteome</keyword>
<evidence type="ECO:0000313" key="2">
    <source>
        <dbReference type="EMBL" id="OXM54248.1"/>
    </source>
</evidence>
<gene>
    <name evidence="2" type="ORF">CFP75_04020</name>
</gene>
<organism evidence="2 3">
    <name type="scientific">Amycolatopsis alba DSM 44262</name>
    <dbReference type="NCBI Taxonomy" id="1125972"/>
    <lineage>
        <taxon>Bacteria</taxon>
        <taxon>Bacillati</taxon>
        <taxon>Actinomycetota</taxon>
        <taxon>Actinomycetes</taxon>
        <taxon>Pseudonocardiales</taxon>
        <taxon>Pseudonocardiaceae</taxon>
        <taxon>Amycolatopsis</taxon>
    </lineage>
</organism>
<reference evidence="2 3" key="1">
    <citation type="submission" date="2017-07" db="EMBL/GenBank/DDBJ databases">
        <title>Amycolatopsis alba DSM 44262 Genome sequencing and assembly.</title>
        <authorList>
            <person name="Kaur N."/>
            <person name="Mayilraj S."/>
        </authorList>
    </citation>
    <scope>NUCLEOTIDE SEQUENCE [LARGE SCALE GENOMIC DNA]</scope>
    <source>
        <strain evidence="2 3">DSM 44262</strain>
    </source>
</reference>
<dbReference type="OrthoDB" id="4570906at2"/>
<sequence>MTVGFVATHYPHADHHSEFVSRVQRVADVLRSTPGCLGAECWVTADGDAVVSIVHWESESAQAASMQALGTADVDVAFDDREVRPREIVQLVSA</sequence>
<dbReference type="SUPFAM" id="SSF54909">
    <property type="entry name" value="Dimeric alpha+beta barrel"/>
    <property type="match status" value="1"/>
</dbReference>
<comment type="caution">
    <text evidence="2">The sequence shown here is derived from an EMBL/GenBank/DDBJ whole genome shotgun (WGS) entry which is preliminary data.</text>
</comment>
<name>A0A229S5R2_AMYAL</name>
<dbReference type="Pfam" id="PF03992">
    <property type="entry name" value="ABM"/>
    <property type="match status" value="1"/>
</dbReference>
<dbReference type="EMBL" id="NMQU01000013">
    <property type="protein sequence ID" value="OXM54248.1"/>
    <property type="molecule type" value="Genomic_DNA"/>
</dbReference>
<evidence type="ECO:0000313" key="3">
    <source>
        <dbReference type="Proteomes" id="UP000215563"/>
    </source>
</evidence>
<dbReference type="RefSeq" id="WP_020635220.1">
    <property type="nucleotide sequence ID" value="NZ_KB913032.1"/>
</dbReference>
<dbReference type="InterPro" id="IPR011008">
    <property type="entry name" value="Dimeric_a/b-barrel"/>
</dbReference>
<proteinExistence type="predicted"/>
<dbReference type="Gene3D" id="3.30.70.100">
    <property type="match status" value="1"/>
</dbReference>
<dbReference type="InterPro" id="IPR007138">
    <property type="entry name" value="ABM_dom"/>
</dbReference>
<accession>A0A229S5R2</accession>
<protein>
    <recommendedName>
        <fullName evidence="1">ABM domain-containing protein</fullName>
    </recommendedName>
</protein>